<proteinExistence type="predicted"/>
<dbReference type="InterPro" id="IPR011604">
    <property type="entry name" value="PDDEXK-like_dom_sf"/>
</dbReference>
<accession>A0A382IPI1</accession>
<dbReference type="AlphaFoldDB" id="A0A382IPI1"/>
<feature type="domain" description="PD-(D/E)XK endonuclease-like" evidence="1">
    <location>
        <begin position="23"/>
        <end position="152"/>
    </location>
</feature>
<organism evidence="2">
    <name type="scientific">marine metagenome</name>
    <dbReference type="NCBI Taxonomy" id="408172"/>
    <lineage>
        <taxon>unclassified sequences</taxon>
        <taxon>metagenomes</taxon>
        <taxon>ecological metagenomes</taxon>
    </lineage>
</organism>
<dbReference type="Gene3D" id="3.90.320.10">
    <property type="match status" value="1"/>
</dbReference>
<gene>
    <name evidence="2" type="ORF">METZ01_LOCUS254026</name>
</gene>
<dbReference type="EMBL" id="UINC01068498">
    <property type="protein sequence ID" value="SVC01172.1"/>
    <property type="molecule type" value="Genomic_DNA"/>
</dbReference>
<dbReference type="Pfam" id="PF12705">
    <property type="entry name" value="PDDEXK_1"/>
    <property type="match status" value="1"/>
</dbReference>
<sequence>MLEIEDWRNNFRGIAHLHAPTNLELFGAVDDIWINARGELIVVDYKATSKANEIQSPEDIGLWYESYKRQMEVYLWLLRQQAECTVSNDVYWVYANGDKTKESFGGSLEFELTILSDQADDSWVEEALINAHACLQSDTPPDPSPDCDYCKYLGAVSNIGKSQEDIFPD</sequence>
<evidence type="ECO:0000259" key="1">
    <source>
        <dbReference type="Pfam" id="PF12705"/>
    </source>
</evidence>
<protein>
    <recommendedName>
        <fullName evidence="1">PD-(D/E)XK endonuclease-like domain-containing protein</fullName>
    </recommendedName>
</protein>
<evidence type="ECO:0000313" key="2">
    <source>
        <dbReference type="EMBL" id="SVC01172.1"/>
    </source>
</evidence>
<name>A0A382IPI1_9ZZZZ</name>
<reference evidence="2" key="1">
    <citation type="submission" date="2018-05" db="EMBL/GenBank/DDBJ databases">
        <authorList>
            <person name="Lanie J.A."/>
            <person name="Ng W.-L."/>
            <person name="Kazmierczak K.M."/>
            <person name="Andrzejewski T.M."/>
            <person name="Davidsen T.M."/>
            <person name="Wayne K.J."/>
            <person name="Tettelin H."/>
            <person name="Glass J.I."/>
            <person name="Rusch D."/>
            <person name="Podicherti R."/>
            <person name="Tsui H.-C.T."/>
            <person name="Winkler M.E."/>
        </authorList>
    </citation>
    <scope>NUCLEOTIDE SEQUENCE</scope>
</reference>
<dbReference type="InterPro" id="IPR038726">
    <property type="entry name" value="PDDEXK_AddAB-type"/>
</dbReference>